<dbReference type="AlphaFoldDB" id="A0A9P0CVM1"/>
<name>A0A9P0CVM1_9CUCU</name>
<evidence type="ECO:0000313" key="2">
    <source>
        <dbReference type="Proteomes" id="UP001153636"/>
    </source>
</evidence>
<dbReference type="PANTHER" id="PTHR10773:SF19">
    <property type="match status" value="1"/>
</dbReference>
<dbReference type="PANTHER" id="PTHR10773">
    <property type="entry name" value="DNA-DIRECTED RNA POLYMERASES I, II, AND III SUBUNIT RPABC2"/>
    <property type="match status" value="1"/>
</dbReference>
<organism evidence="1 2">
    <name type="scientific">Psylliodes chrysocephalus</name>
    <dbReference type="NCBI Taxonomy" id="3402493"/>
    <lineage>
        <taxon>Eukaryota</taxon>
        <taxon>Metazoa</taxon>
        <taxon>Ecdysozoa</taxon>
        <taxon>Arthropoda</taxon>
        <taxon>Hexapoda</taxon>
        <taxon>Insecta</taxon>
        <taxon>Pterygota</taxon>
        <taxon>Neoptera</taxon>
        <taxon>Endopterygota</taxon>
        <taxon>Coleoptera</taxon>
        <taxon>Polyphaga</taxon>
        <taxon>Cucujiformia</taxon>
        <taxon>Chrysomeloidea</taxon>
        <taxon>Chrysomelidae</taxon>
        <taxon>Galerucinae</taxon>
        <taxon>Alticini</taxon>
        <taxon>Psylliodes</taxon>
    </lineage>
</organism>
<keyword evidence="2" id="KW-1185">Reference proteome</keyword>
<dbReference type="OrthoDB" id="6780873at2759"/>
<sequence>MIIHRENERKNLDKNLNSNIDPVKIFQYTAEANQPSSNFEVVENVEIDIIDSSFTNKDCDLESLQISVPLNKIIISDSFEDQIVLQSESLEELKYFDINQQVKHVTADAPNNNDNAATLISEINNPEEQIQSQIYTIESTISDISDDNEANNYLVPYSDTDSIQESKWFAEKNKKLRESGKSYLGRVKEDGKWNYNKPKEPRVMNDRCNCKTTVKYIMKCASISEQERQQIFKSFWAMAWGEKKVFIDNQVKFVPTQRHRNRKKENETKRGQSLQYFLRVQEKSHRVCRTMFLNTVGIGRWTILRWKSSFETWQKSSSKNQVFKDQRITYA</sequence>
<proteinExistence type="predicted"/>
<accession>A0A9P0CVM1</accession>
<evidence type="ECO:0000313" key="1">
    <source>
        <dbReference type="EMBL" id="CAH1109109.1"/>
    </source>
</evidence>
<reference evidence="1" key="1">
    <citation type="submission" date="2022-01" db="EMBL/GenBank/DDBJ databases">
        <authorList>
            <person name="King R."/>
        </authorList>
    </citation>
    <scope>NUCLEOTIDE SEQUENCE</scope>
</reference>
<protein>
    <submittedName>
        <fullName evidence="1">Uncharacterized protein</fullName>
    </submittedName>
</protein>
<dbReference type="EMBL" id="OV651815">
    <property type="protein sequence ID" value="CAH1109109.1"/>
    <property type="molecule type" value="Genomic_DNA"/>
</dbReference>
<gene>
    <name evidence="1" type="ORF">PSYICH_LOCUS9003</name>
</gene>
<dbReference type="Proteomes" id="UP001153636">
    <property type="component" value="Chromosome 3"/>
</dbReference>